<dbReference type="Gene3D" id="3.40.140.10">
    <property type="entry name" value="Cytidine Deaminase, domain 2"/>
    <property type="match status" value="1"/>
</dbReference>
<dbReference type="PANTHER" id="PTHR38011:SF7">
    <property type="entry name" value="2,5-DIAMINO-6-RIBOSYLAMINO-4(3H)-PYRIMIDINONE 5'-PHOSPHATE REDUCTASE"/>
    <property type="match status" value="1"/>
</dbReference>
<dbReference type="GO" id="GO:0008703">
    <property type="term" value="F:5-amino-6-(5-phosphoribosylamino)uracil reductase activity"/>
    <property type="evidence" value="ECO:0007669"/>
    <property type="project" value="UniProtKB-EC"/>
</dbReference>
<dbReference type="CDD" id="cd01284">
    <property type="entry name" value="Riboflavin_deaminase-reductase"/>
    <property type="match status" value="1"/>
</dbReference>
<dbReference type="eggNOG" id="COG0117">
    <property type="taxonomic scope" value="Bacteria"/>
</dbReference>
<evidence type="ECO:0000313" key="13">
    <source>
        <dbReference type="EMBL" id="ADR33130.1"/>
    </source>
</evidence>
<dbReference type="HOGENOM" id="CLU_036590_3_0_7"/>
<dbReference type="PROSITE" id="PS51747">
    <property type="entry name" value="CYT_DCMP_DEAMINASES_2"/>
    <property type="match status" value="1"/>
</dbReference>
<dbReference type="SUPFAM" id="SSF53597">
    <property type="entry name" value="Dihydrofolate reductase-like"/>
    <property type="match status" value="1"/>
</dbReference>
<dbReference type="InterPro" id="IPR002125">
    <property type="entry name" value="CMP_dCMP_dom"/>
</dbReference>
<sequence length="336" mass="37002">MNTTAAIHAMTLALNAAWEYQLLTFPNPAVGAVCLSDNGTVVSVGTHKRAGGPHAEVYALRDAYTLLSGDTTIAGCDDSHRIHDYLRTRHNGIFHTVSMAVTLEPCSHSGKTPSCALLIRDLGIKRVYISVKDPNPAAAGGASLLSDAGAECVFGIMEEEGEKLLEPFIRWQKSPFVFFKWAQRLDGTIDNGTISSQSSREHMHALRDRCDLIVIGGNTVRHDRPTLDARLVDGKAPDVLIYSQMGEFDQSIPLFSVPDRKVYVESSLERLKEYSLVMIEGGTSMFQASQNTCDWYLCYLAPKLGGGLQNMGPIQEDFEVLHAKITDNILLWMKKK</sequence>
<dbReference type="Gene3D" id="3.40.430.10">
    <property type="entry name" value="Dihydrofolate Reductase, subunit A"/>
    <property type="match status" value="1"/>
</dbReference>
<comment type="similarity">
    <text evidence="4">In the N-terminal section; belongs to the cytidine and deoxycytidylate deaminase family.</text>
</comment>
<dbReference type="eggNOG" id="COG1985">
    <property type="taxonomic scope" value="Bacteria"/>
</dbReference>
<dbReference type="InterPro" id="IPR002734">
    <property type="entry name" value="RibDG_C"/>
</dbReference>
<dbReference type="NCBIfam" id="TIGR00326">
    <property type="entry name" value="eubact_ribD"/>
    <property type="match status" value="1"/>
</dbReference>
<evidence type="ECO:0000256" key="10">
    <source>
        <dbReference type="ARBA" id="ARBA00023002"/>
    </source>
</evidence>
<evidence type="ECO:0000256" key="5">
    <source>
        <dbReference type="ARBA" id="ARBA00007417"/>
    </source>
</evidence>
<dbReference type="Pfam" id="PF01872">
    <property type="entry name" value="RibD_C"/>
    <property type="match status" value="1"/>
</dbReference>
<evidence type="ECO:0000256" key="2">
    <source>
        <dbReference type="ARBA" id="ARBA00004882"/>
    </source>
</evidence>
<keyword evidence="9" id="KW-0521">NADP</keyword>
<dbReference type="STRING" id="709032.Sulku_0463"/>
<keyword evidence="14" id="KW-1185">Reference proteome</keyword>
<dbReference type="UniPathway" id="UPA00275">
    <property type="reaction ID" value="UER00401"/>
</dbReference>
<dbReference type="PANTHER" id="PTHR38011">
    <property type="entry name" value="DIHYDROFOLATE REDUCTASE FAMILY PROTEIN (AFU_ORTHOLOGUE AFUA_8G06820)"/>
    <property type="match status" value="1"/>
</dbReference>
<gene>
    <name evidence="13" type="ordered locus">Sulku_0463</name>
</gene>
<comment type="similarity">
    <text evidence="5">In the C-terminal section; belongs to the HTP reductase family.</text>
</comment>
<evidence type="ECO:0000256" key="1">
    <source>
        <dbReference type="ARBA" id="ARBA00002151"/>
    </source>
</evidence>
<dbReference type="KEGG" id="sku:Sulku_0463"/>
<evidence type="ECO:0000256" key="4">
    <source>
        <dbReference type="ARBA" id="ARBA00005259"/>
    </source>
</evidence>
<dbReference type="SUPFAM" id="SSF53927">
    <property type="entry name" value="Cytidine deaminase-like"/>
    <property type="match status" value="1"/>
</dbReference>
<protein>
    <recommendedName>
        <fullName evidence="8">Riboflavin biosynthesis protein RibD</fullName>
        <ecNumber evidence="7">1.1.1.193</ecNumber>
        <ecNumber evidence="6">3.5.4.26</ecNumber>
    </recommendedName>
</protein>
<keyword evidence="13" id="KW-0378">Hydrolase</keyword>
<dbReference type="InterPro" id="IPR050765">
    <property type="entry name" value="Riboflavin_Biosynth_HTPR"/>
</dbReference>
<dbReference type="InterPro" id="IPR016193">
    <property type="entry name" value="Cytidine_deaminase-like"/>
</dbReference>
<evidence type="ECO:0000256" key="11">
    <source>
        <dbReference type="ARBA" id="ARBA00023268"/>
    </source>
</evidence>
<evidence type="ECO:0000256" key="6">
    <source>
        <dbReference type="ARBA" id="ARBA00012766"/>
    </source>
</evidence>
<evidence type="ECO:0000256" key="9">
    <source>
        <dbReference type="ARBA" id="ARBA00022857"/>
    </source>
</evidence>
<evidence type="ECO:0000256" key="7">
    <source>
        <dbReference type="ARBA" id="ARBA00013173"/>
    </source>
</evidence>
<comment type="function">
    <text evidence="1">Converts 2,5-diamino-6-(ribosylamino)-4(3h)-pyrimidinone 5'-phosphate into 5-amino-6-(ribosylamino)-2,4(1h,3h)-pyrimidinedione 5'-phosphate.</text>
</comment>
<dbReference type="Pfam" id="PF00383">
    <property type="entry name" value="dCMP_cyt_deam_1"/>
    <property type="match status" value="1"/>
</dbReference>
<keyword evidence="11" id="KW-0511">Multifunctional enzyme</keyword>
<dbReference type="Proteomes" id="UP000008721">
    <property type="component" value="Chromosome"/>
</dbReference>
<comment type="pathway">
    <text evidence="2">Cofactor biosynthesis; riboflavin biosynthesis; 5-amino-6-(D-ribitylamino)uracil from GTP: step 2/4.</text>
</comment>
<name>E4TZW5_SULKY</name>
<dbReference type="EC" id="1.1.1.193" evidence="7"/>
<dbReference type="RefSeq" id="WP_013459327.1">
    <property type="nucleotide sequence ID" value="NC_014762.1"/>
</dbReference>
<comment type="pathway">
    <text evidence="3">Cofactor biosynthesis; riboflavin biosynthesis; 5-amino-6-(D-ribitylamino)uracil from GTP: step 3/4.</text>
</comment>
<dbReference type="GO" id="GO:0009231">
    <property type="term" value="P:riboflavin biosynthetic process"/>
    <property type="evidence" value="ECO:0007669"/>
    <property type="project" value="UniProtKB-UniPathway"/>
</dbReference>
<accession>E4TZW5</accession>
<dbReference type="EC" id="3.5.4.26" evidence="6"/>
<evidence type="ECO:0000313" key="14">
    <source>
        <dbReference type="Proteomes" id="UP000008721"/>
    </source>
</evidence>
<organism evidence="13 14">
    <name type="scientific">Sulfuricurvum kujiense (strain ATCC BAA-921 / DSM 16994 / JCM 11577 / YK-1)</name>
    <dbReference type="NCBI Taxonomy" id="709032"/>
    <lineage>
        <taxon>Bacteria</taxon>
        <taxon>Pseudomonadati</taxon>
        <taxon>Campylobacterota</taxon>
        <taxon>Epsilonproteobacteria</taxon>
        <taxon>Campylobacterales</taxon>
        <taxon>Sulfurimonadaceae</taxon>
        <taxon>Sulfuricurvum</taxon>
    </lineage>
</organism>
<proteinExistence type="inferred from homology"/>
<keyword evidence="10" id="KW-0560">Oxidoreductase</keyword>
<dbReference type="AlphaFoldDB" id="E4TZW5"/>
<dbReference type="InterPro" id="IPR024072">
    <property type="entry name" value="DHFR-like_dom_sf"/>
</dbReference>
<evidence type="ECO:0000259" key="12">
    <source>
        <dbReference type="PROSITE" id="PS51747"/>
    </source>
</evidence>
<dbReference type="GO" id="GO:0008835">
    <property type="term" value="F:diaminohydroxyphosphoribosylaminopyrimidine deaminase activity"/>
    <property type="evidence" value="ECO:0007669"/>
    <property type="project" value="UniProtKB-EC"/>
</dbReference>
<evidence type="ECO:0000256" key="8">
    <source>
        <dbReference type="ARBA" id="ARBA00019930"/>
    </source>
</evidence>
<feature type="domain" description="CMP/dCMP-type deaminase" evidence="12">
    <location>
        <begin position="1"/>
        <end position="152"/>
    </location>
</feature>
<dbReference type="EMBL" id="CP002355">
    <property type="protein sequence ID" value="ADR33130.1"/>
    <property type="molecule type" value="Genomic_DNA"/>
</dbReference>
<dbReference type="InterPro" id="IPR004794">
    <property type="entry name" value="Eubact_RibD"/>
</dbReference>
<evidence type="ECO:0000256" key="3">
    <source>
        <dbReference type="ARBA" id="ARBA00004910"/>
    </source>
</evidence>
<reference evidence="13 14" key="1">
    <citation type="journal article" date="2012" name="Stand. Genomic Sci.">
        <title>Complete genome sequence of the sulfur compounds oxidizing chemolithoautotroph Sulfuricurvum kujiense type strain (YK-1(T)).</title>
        <authorList>
            <person name="Han C."/>
            <person name="Kotsyurbenko O."/>
            <person name="Chertkov O."/>
            <person name="Held B."/>
            <person name="Lapidus A."/>
            <person name="Nolan M."/>
            <person name="Lucas S."/>
            <person name="Hammon N."/>
            <person name="Deshpande S."/>
            <person name="Cheng J.F."/>
            <person name="Tapia R."/>
            <person name="Goodwin L.A."/>
            <person name="Pitluck S."/>
            <person name="Liolios K."/>
            <person name="Pagani I."/>
            <person name="Ivanova N."/>
            <person name="Mavromatis K."/>
            <person name="Mikhailova N."/>
            <person name="Pati A."/>
            <person name="Chen A."/>
            <person name="Palaniappan K."/>
            <person name="Land M."/>
            <person name="Hauser L."/>
            <person name="Chang Y.J."/>
            <person name="Jeffries C.D."/>
            <person name="Brambilla E.M."/>
            <person name="Rohde M."/>
            <person name="Spring S."/>
            <person name="Sikorski J."/>
            <person name="Goker M."/>
            <person name="Woyke T."/>
            <person name="Bristow J."/>
            <person name="Eisen J.A."/>
            <person name="Markowitz V."/>
            <person name="Hugenholtz P."/>
            <person name="Kyrpides N.C."/>
            <person name="Klenk H.P."/>
            <person name="Detter J.C."/>
        </authorList>
    </citation>
    <scope>NUCLEOTIDE SEQUENCE [LARGE SCALE GENOMIC DNA]</scope>
    <source>
        <strain evidence="14">ATCC BAA-921 / DSM 16994 / JCM 11577 / YK-1</strain>
    </source>
</reference>